<evidence type="ECO:0000256" key="1">
    <source>
        <dbReference type="SAM" id="Phobius"/>
    </source>
</evidence>
<protein>
    <submittedName>
        <fullName evidence="2">Uncharacterized protein</fullName>
    </submittedName>
</protein>
<sequence length="93" mass="10625">MNVEPKEALGNQVSVAASFLIVLLVGCWCTCWCLTAPWRLDSLNVLAKMRYDAVVCRITLPSSMHHILWIFKHLDTLTWTSRYPKTALSYDIP</sequence>
<accession>A0A6A6UNQ5</accession>
<dbReference type="AlphaFoldDB" id="A0A6A6UNQ5"/>
<evidence type="ECO:0000313" key="3">
    <source>
        <dbReference type="Proteomes" id="UP000799302"/>
    </source>
</evidence>
<keyword evidence="1" id="KW-1133">Transmembrane helix</keyword>
<proteinExistence type="predicted"/>
<name>A0A6A6UNQ5_9PEZI</name>
<keyword evidence="1" id="KW-0812">Transmembrane</keyword>
<dbReference type="PROSITE" id="PS51257">
    <property type="entry name" value="PROKAR_LIPOPROTEIN"/>
    <property type="match status" value="1"/>
</dbReference>
<gene>
    <name evidence="2" type="ORF">BT63DRAFT_155771</name>
</gene>
<reference evidence="2" key="1">
    <citation type="journal article" date="2020" name="Stud. Mycol.">
        <title>101 Dothideomycetes genomes: a test case for predicting lifestyles and emergence of pathogens.</title>
        <authorList>
            <person name="Haridas S."/>
            <person name="Albert R."/>
            <person name="Binder M."/>
            <person name="Bloem J."/>
            <person name="Labutti K."/>
            <person name="Salamov A."/>
            <person name="Andreopoulos B."/>
            <person name="Baker S."/>
            <person name="Barry K."/>
            <person name="Bills G."/>
            <person name="Bluhm B."/>
            <person name="Cannon C."/>
            <person name="Castanera R."/>
            <person name="Culley D."/>
            <person name="Daum C."/>
            <person name="Ezra D."/>
            <person name="Gonzalez J."/>
            <person name="Henrissat B."/>
            <person name="Kuo A."/>
            <person name="Liang C."/>
            <person name="Lipzen A."/>
            <person name="Lutzoni F."/>
            <person name="Magnuson J."/>
            <person name="Mondo S."/>
            <person name="Nolan M."/>
            <person name="Ohm R."/>
            <person name="Pangilinan J."/>
            <person name="Park H.-J."/>
            <person name="Ramirez L."/>
            <person name="Alfaro M."/>
            <person name="Sun H."/>
            <person name="Tritt A."/>
            <person name="Yoshinaga Y."/>
            <person name="Zwiers L.-H."/>
            <person name="Turgeon B."/>
            <person name="Goodwin S."/>
            <person name="Spatafora J."/>
            <person name="Crous P."/>
            <person name="Grigoriev I."/>
        </authorList>
    </citation>
    <scope>NUCLEOTIDE SEQUENCE</scope>
    <source>
        <strain evidence="2">CBS 115976</strain>
    </source>
</reference>
<feature type="transmembrane region" description="Helical" evidence="1">
    <location>
        <begin position="15"/>
        <end position="40"/>
    </location>
</feature>
<keyword evidence="1" id="KW-0472">Membrane</keyword>
<keyword evidence="3" id="KW-1185">Reference proteome</keyword>
<dbReference type="Proteomes" id="UP000799302">
    <property type="component" value="Unassembled WGS sequence"/>
</dbReference>
<dbReference type="EMBL" id="MU004231">
    <property type="protein sequence ID" value="KAF2673410.1"/>
    <property type="molecule type" value="Genomic_DNA"/>
</dbReference>
<organism evidence="2 3">
    <name type="scientific">Microthyrium microscopicum</name>
    <dbReference type="NCBI Taxonomy" id="703497"/>
    <lineage>
        <taxon>Eukaryota</taxon>
        <taxon>Fungi</taxon>
        <taxon>Dikarya</taxon>
        <taxon>Ascomycota</taxon>
        <taxon>Pezizomycotina</taxon>
        <taxon>Dothideomycetes</taxon>
        <taxon>Dothideomycetes incertae sedis</taxon>
        <taxon>Microthyriales</taxon>
        <taxon>Microthyriaceae</taxon>
        <taxon>Microthyrium</taxon>
    </lineage>
</organism>
<evidence type="ECO:0000313" key="2">
    <source>
        <dbReference type="EMBL" id="KAF2673410.1"/>
    </source>
</evidence>